<dbReference type="KEGG" id="cam:101515110"/>
<dbReference type="RefSeq" id="XP_004497819.2">
    <property type="nucleotide sequence ID" value="XM_004497762.3"/>
</dbReference>
<gene>
    <name evidence="5" type="primary">LOC101515110</name>
</gene>
<name>A0A1S2Y1F3_CICAR</name>
<dbReference type="OrthoDB" id="59415at2759"/>
<sequence>MLAFQFVKGKKMWKSLGWCLFFTCILIPLVDADWNILKLSRNGLKISLKNYCESWRLNVELHNIRQFEVVPEECIEYIGKYMKSTQYKVDSQRTTEECLVYLSTSCNLKNDGRDAWIFDIDDTLLSTVPYYKNNQYGGNKLNVTSLEEWIRKGKAPALDHSLKLFNELKYRGIQIILVTSRREHLRSATIDNLLNVGYYGWTRIVFRDIANEFVSIKKYKCDVRKELMDEGYRIWGTLGDQRSSIDGSPSPRRAFKLPNPMYYVA</sequence>
<proteinExistence type="inferred from homology"/>
<reference evidence="4" key="1">
    <citation type="journal article" date="2013" name="Nat. Biotechnol.">
        <title>Draft genome sequence of chickpea (Cicer arietinum) provides a resource for trait improvement.</title>
        <authorList>
            <person name="Varshney R.K."/>
            <person name="Song C."/>
            <person name="Saxena R.K."/>
            <person name="Azam S."/>
            <person name="Yu S."/>
            <person name="Sharpe A.G."/>
            <person name="Cannon S."/>
            <person name="Baek J."/>
            <person name="Rosen B.D."/>
            <person name="Tar'an B."/>
            <person name="Millan T."/>
            <person name="Zhang X."/>
            <person name="Ramsay L.D."/>
            <person name="Iwata A."/>
            <person name="Wang Y."/>
            <person name="Nelson W."/>
            <person name="Farmer A.D."/>
            <person name="Gaur P.M."/>
            <person name="Soderlund C."/>
            <person name="Penmetsa R.V."/>
            <person name="Xu C."/>
            <person name="Bharti A.K."/>
            <person name="He W."/>
            <person name="Winter P."/>
            <person name="Zhao S."/>
            <person name="Hane J.K."/>
            <person name="Carrasquilla-Garcia N."/>
            <person name="Condie J.A."/>
            <person name="Upadhyaya H.D."/>
            <person name="Luo M.C."/>
            <person name="Thudi M."/>
            <person name="Gowda C.L."/>
            <person name="Singh N.P."/>
            <person name="Lichtenzveig J."/>
            <person name="Gali K.K."/>
            <person name="Rubio J."/>
            <person name="Nadarajan N."/>
            <person name="Dolezel J."/>
            <person name="Bansal K.C."/>
            <person name="Xu X."/>
            <person name="Edwards D."/>
            <person name="Zhang G."/>
            <person name="Kahl G."/>
            <person name="Gil J."/>
            <person name="Singh K.B."/>
            <person name="Datta S.K."/>
            <person name="Jackson S.A."/>
            <person name="Wang J."/>
            <person name="Cook D.R."/>
        </authorList>
    </citation>
    <scope>NUCLEOTIDE SEQUENCE [LARGE SCALE GENOMIC DNA]</scope>
    <source>
        <strain evidence="4">cv. CDC Frontier</strain>
    </source>
</reference>
<dbReference type="SUPFAM" id="SSF56784">
    <property type="entry name" value="HAD-like"/>
    <property type="match status" value="1"/>
</dbReference>
<keyword evidence="2" id="KW-0325">Glycoprotein</keyword>
<organism evidence="4 5">
    <name type="scientific">Cicer arietinum</name>
    <name type="common">Chickpea</name>
    <name type="synonym">Garbanzo</name>
    <dbReference type="NCBI Taxonomy" id="3827"/>
    <lineage>
        <taxon>Eukaryota</taxon>
        <taxon>Viridiplantae</taxon>
        <taxon>Streptophyta</taxon>
        <taxon>Embryophyta</taxon>
        <taxon>Tracheophyta</taxon>
        <taxon>Spermatophyta</taxon>
        <taxon>Magnoliopsida</taxon>
        <taxon>eudicotyledons</taxon>
        <taxon>Gunneridae</taxon>
        <taxon>Pentapetalae</taxon>
        <taxon>rosids</taxon>
        <taxon>fabids</taxon>
        <taxon>Fabales</taxon>
        <taxon>Fabaceae</taxon>
        <taxon>Papilionoideae</taxon>
        <taxon>50 kb inversion clade</taxon>
        <taxon>NPAAA clade</taxon>
        <taxon>Hologalegina</taxon>
        <taxon>IRL clade</taxon>
        <taxon>Cicereae</taxon>
        <taxon>Cicer</taxon>
    </lineage>
</organism>
<dbReference type="InterPro" id="IPR010028">
    <property type="entry name" value="Acid_phosphatase_pln"/>
</dbReference>
<dbReference type="STRING" id="3827.A0A1S2Y1F3"/>
<comment type="function">
    <text evidence="3">May function as somatic storage protein during early seedling development.</text>
</comment>
<dbReference type="PaxDb" id="3827-XP_004497819.1"/>
<evidence type="ECO:0000256" key="3">
    <source>
        <dbReference type="PIRNR" id="PIRNR002674"/>
    </source>
</evidence>
<dbReference type="Proteomes" id="UP000087171">
    <property type="component" value="Chromosome Ca4"/>
</dbReference>
<evidence type="ECO:0000256" key="1">
    <source>
        <dbReference type="ARBA" id="ARBA00022729"/>
    </source>
</evidence>
<dbReference type="GO" id="GO:0003993">
    <property type="term" value="F:acid phosphatase activity"/>
    <property type="evidence" value="ECO:0007669"/>
    <property type="project" value="InterPro"/>
</dbReference>
<dbReference type="InterPro" id="IPR005519">
    <property type="entry name" value="Acid_phosphat_B-like"/>
</dbReference>
<dbReference type="NCBIfam" id="TIGR01675">
    <property type="entry name" value="plant-AP"/>
    <property type="match status" value="1"/>
</dbReference>
<dbReference type="Gene3D" id="3.40.50.1000">
    <property type="entry name" value="HAD superfamily/HAD-like"/>
    <property type="match status" value="1"/>
</dbReference>
<keyword evidence="3" id="KW-0758">Storage protein</keyword>
<dbReference type="AlphaFoldDB" id="A0A1S2Y1F3"/>
<dbReference type="eggNOG" id="ENOG502QRRR">
    <property type="taxonomic scope" value="Eukaryota"/>
</dbReference>
<dbReference type="Pfam" id="PF03767">
    <property type="entry name" value="Acid_phosphat_B"/>
    <property type="match status" value="1"/>
</dbReference>
<dbReference type="PANTHER" id="PTHR31284">
    <property type="entry name" value="ACID PHOSPHATASE-LIKE PROTEIN"/>
    <property type="match status" value="1"/>
</dbReference>
<dbReference type="GeneID" id="101515110"/>
<keyword evidence="1" id="KW-0732">Signal</keyword>
<dbReference type="InterPro" id="IPR023214">
    <property type="entry name" value="HAD_sf"/>
</dbReference>
<reference evidence="5" key="2">
    <citation type="submission" date="2025-08" db="UniProtKB">
        <authorList>
            <consortium name="RefSeq"/>
        </authorList>
    </citation>
    <scope>IDENTIFICATION</scope>
    <source>
        <tissue evidence="5">Etiolated seedlings</tissue>
    </source>
</reference>
<dbReference type="GO" id="GO:0045735">
    <property type="term" value="F:nutrient reservoir activity"/>
    <property type="evidence" value="ECO:0007669"/>
    <property type="project" value="UniProtKB-UniRule"/>
</dbReference>
<evidence type="ECO:0000256" key="2">
    <source>
        <dbReference type="ARBA" id="ARBA00023180"/>
    </source>
</evidence>
<dbReference type="InterPro" id="IPR036412">
    <property type="entry name" value="HAD-like_sf"/>
</dbReference>
<accession>A0A1S2Y1F3</accession>
<evidence type="ECO:0000313" key="4">
    <source>
        <dbReference type="Proteomes" id="UP000087171"/>
    </source>
</evidence>
<dbReference type="PANTHER" id="PTHR31284:SF24">
    <property type="entry name" value="ACID PHOSPHATASE"/>
    <property type="match status" value="1"/>
</dbReference>
<keyword evidence="4" id="KW-1185">Reference proteome</keyword>
<dbReference type="CDD" id="cd07535">
    <property type="entry name" value="HAD_VSP"/>
    <property type="match status" value="1"/>
</dbReference>
<dbReference type="InterPro" id="IPR014403">
    <property type="entry name" value="APS1/VSP"/>
</dbReference>
<evidence type="ECO:0000313" key="5">
    <source>
        <dbReference type="RefSeq" id="XP_004497819.2"/>
    </source>
</evidence>
<protein>
    <submittedName>
        <fullName evidence="5">Acid phosphatase 1</fullName>
    </submittedName>
</protein>
<comment type="similarity">
    <text evidence="3">Belongs to the APS1/VSP family.</text>
</comment>
<dbReference type="PIRSF" id="PIRSF002674">
    <property type="entry name" value="VSP"/>
    <property type="match status" value="1"/>
</dbReference>